<dbReference type="InterPro" id="IPR018303">
    <property type="entry name" value="ATPase_P-typ_P_site"/>
</dbReference>
<reference evidence="7 8" key="1">
    <citation type="submission" date="2023-10" db="EMBL/GenBank/DDBJ databases">
        <title>Chromosome-scale genome assembly provides insights into flower coloration mechanisms of Canna indica.</title>
        <authorList>
            <person name="Li C."/>
        </authorList>
    </citation>
    <scope>NUCLEOTIDE SEQUENCE [LARGE SCALE GENOMIC DNA]</scope>
    <source>
        <tissue evidence="7">Flower</tissue>
    </source>
</reference>
<organism evidence="7 8">
    <name type="scientific">Canna indica</name>
    <name type="common">Indian-shot</name>
    <dbReference type="NCBI Taxonomy" id="4628"/>
    <lineage>
        <taxon>Eukaryota</taxon>
        <taxon>Viridiplantae</taxon>
        <taxon>Streptophyta</taxon>
        <taxon>Embryophyta</taxon>
        <taxon>Tracheophyta</taxon>
        <taxon>Spermatophyta</taxon>
        <taxon>Magnoliopsida</taxon>
        <taxon>Liliopsida</taxon>
        <taxon>Zingiberales</taxon>
        <taxon>Cannaceae</taxon>
        <taxon>Canna</taxon>
    </lineage>
</organism>
<proteinExistence type="inferred from homology"/>
<dbReference type="PROSITE" id="PS00154">
    <property type="entry name" value="ATPASE_E1_E2"/>
    <property type="match status" value="1"/>
</dbReference>
<feature type="transmembrane region" description="Helical" evidence="6">
    <location>
        <begin position="12"/>
        <end position="34"/>
    </location>
</feature>
<dbReference type="PANTHER" id="PTHR48085">
    <property type="entry name" value="CADMIUM/ZINC-TRANSPORTING ATPASE HMA2-RELATED"/>
    <property type="match status" value="1"/>
</dbReference>
<dbReference type="InterPro" id="IPR023299">
    <property type="entry name" value="ATPase_P-typ_cyto_dom_N"/>
</dbReference>
<evidence type="ECO:0000256" key="3">
    <source>
        <dbReference type="ARBA" id="ARBA00022692"/>
    </source>
</evidence>
<dbReference type="Gene3D" id="3.40.1110.10">
    <property type="entry name" value="Calcium-transporting ATPase, cytoplasmic domain N"/>
    <property type="match status" value="1"/>
</dbReference>
<evidence type="ECO:0000256" key="5">
    <source>
        <dbReference type="ARBA" id="ARBA00023136"/>
    </source>
</evidence>
<dbReference type="InterPro" id="IPR051014">
    <property type="entry name" value="Cation_Transport_ATPase_IB"/>
</dbReference>
<dbReference type="AlphaFoldDB" id="A0AAQ3KAT8"/>
<gene>
    <name evidence="7" type="ORF">Cni_G13803</name>
</gene>
<protein>
    <submittedName>
        <fullName evidence="7">Inactive cadmium/zinc-transporting ATPase HMA3</fullName>
    </submittedName>
</protein>
<dbReference type="EMBL" id="CP136893">
    <property type="protein sequence ID" value="WOL05080.1"/>
    <property type="molecule type" value="Genomic_DNA"/>
</dbReference>
<dbReference type="Proteomes" id="UP001327560">
    <property type="component" value="Chromosome 4"/>
</dbReference>
<dbReference type="InterPro" id="IPR023214">
    <property type="entry name" value="HAD_sf"/>
</dbReference>
<sequence>MHYSASISLVEIALSTYLLLFELLVLSTHVEIFCELLKAAKIGLLIKGGDVLEALAKVRVVAFDKTGTMTREEFTLVEFQSLSRLVNLHSLLYWVSSIKSKSSHTMTSALNEHARSFSIEPKPEEVKEF</sequence>
<name>A0AAQ3KAT8_9LILI</name>
<evidence type="ECO:0000256" key="6">
    <source>
        <dbReference type="SAM" id="Phobius"/>
    </source>
</evidence>
<evidence type="ECO:0000256" key="1">
    <source>
        <dbReference type="ARBA" id="ARBA00004370"/>
    </source>
</evidence>
<comment type="subcellular location">
    <subcellularLocation>
        <location evidence="1">Membrane</location>
    </subcellularLocation>
</comment>
<evidence type="ECO:0000256" key="4">
    <source>
        <dbReference type="ARBA" id="ARBA00022989"/>
    </source>
</evidence>
<keyword evidence="5 6" id="KW-0472">Membrane</keyword>
<accession>A0AAQ3KAT8</accession>
<keyword evidence="8" id="KW-1185">Reference proteome</keyword>
<keyword evidence="3 6" id="KW-0812">Transmembrane</keyword>
<comment type="similarity">
    <text evidence="2">Belongs to the cation transport ATPase (P-type) (TC 3.A.3) family. Type IB subfamily.</text>
</comment>
<evidence type="ECO:0000313" key="7">
    <source>
        <dbReference type="EMBL" id="WOL05080.1"/>
    </source>
</evidence>
<dbReference type="Gene3D" id="3.40.50.1000">
    <property type="entry name" value="HAD superfamily/HAD-like"/>
    <property type="match status" value="1"/>
</dbReference>
<dbReference type="PANTHER" id="PTHR48085:SF5">
    <property type="entry name" value="CADMIUM_ZINC-TRANSPORTING ATPASE HMA4-RELATED"/>
    <property type="match status" value="1"/>
</dbReference>
<keyword evidence="4 6" id="KW-1133">Transmembrane helix</keyword>
<dbReference type="GO" id="GO:0016020">
    <property type="term" value="C:membrane"/>
    <property type="evidence" value="ECO:0007669"/>
    <property type="project" value="UniProtKB-SubCell"/>
</dbReference>
<evidence type="ECO:0000256" key="2">
    <source>
        <dbReference type="ARBA" id="ARBA00006024"/>
    </source>
</evidence>
<evidence type="ECO:0000313" key="8">
    <source>
        <dbReference type="Proteomes" id="UP001327560"/>
    </source>
</evidence>
<dbReference type="GO" id="GO:0000166">
    <property type="term" value="F:nucleotide binding"/>
    <property type="evidence" value="ECO:0007669"/>
    <property type="project" value="InterPro"/>
</dbReference>
<dbReference type="GO" id="GO:0022857">
    <property type="term" value="F:transmembrane transporter activity"/>
    <property type="evidence" value="ECO:0007669"/>
    <property type="project" value="TreeGrafter"/>
</dbReference>